<dbReference type="Proteomes" id="UP001057402">
    <property type="component" value="Chromosome 3"/>
</dbReference>
<comment type="caution">
    <text evidence="1">The sequence shown here is derived from an EMBL/GenBank/DDBJ whole genome shotgun (WGS) entry which is preliminary data.</text>
</comment>
<accession>A0ACB9RPI9</accession>
<sequence>MSSSSESSHGKVHPSGRSSFGHGHRFNLLSQYLKEKGSFGDLSLAISAPVPQVGEETGYFPMQKPVVKSTDLFPGESGFGISDKEGIPRAVAEDDTRSSKPELAQMTIFYGGQVIVFDNFPSDKAKEVMLLASRSSSQFYSTPASDITGATTKKAPDAHPILPIIPRTPEPTGLNLPLAWRKSLRRFLEKRKDRITSRAPYTKTGDDKNASGADGSPISNPASSSNNYDDDKSWLSLSAQRH</sequence>
<protein>
    <submittedName>
        <fullName evidence="1">Uncharacterized protein</fullName>
    </submittedName>
</protein>
<name>A0ACB9RPI9_9MYRT</name>
<dbReference type="EMBL" id="CM042882">
    <property type="protein sequence ID" value="KAI4380815.1"/>
    <property type="molecule type" value="Genomic_DNA"/>
</dbReference>
<evidence type="ECO:0000313" key="1">
    <source>
        <dbReference type="EMBL" id="KAI4380815.1"/>
    </source>
</evidence>
<reference evidence="2" key="1">
    <citation type="journal article" date="2023" name="Front. Plant Sci.">
        <title>Chromosomal-level genome assembly of Melastoma candidum provides insights into trichome evolution.</title>
        <authorList>
            <person name="Zhong Y."/>
            <person name="Wu W."/>
            <person name="Sun C."/>
            <person name="Zou P."/>
            <person name="Liu Y."/>
            <person name="Dai S."/>
            <person name="Zhou R."/>
        </authorList>
    </citation>
    <scope>NUCLEOTIDE SEQUENCE [LARGE SCALE GENOMIC DNA]</scope>
</reference>
<proteinExistence type="predicted"/>
<evidence type="ECO:0000313" key="2">
    <source>
        <dbReference type="Proteomes" id="UP001057402"/>
    </source>
</evidence>
<gene>
    <name evidence="1" type="ORF">MLD38_006961</name>
</gene>
<keyword evidence="2" id="KW-1185">Reference proteome</keyword>
<organism evidence="1 2">
    <name type="scientific">Melastoma candidum</name>
    <dbReference type="NCBI Taxonomy" id="119954"/>
    <lineage>
        <taxon>Eukaryota</taxon>
        <taxon>Viridiplantae</taxon>
        <taxon>Streptophyta</taxon>
        <taxon>Embryophyta</taxon>
        <taxon>Tracheophyta</taxon>
        <taxon>Spermatophyta</taxon>
        <taxon>Magnoliopsida</taxon>
        <taxon>eudicotyledons</taxon>
        <taxon>Gunneridae</taxon>
        <taxon>Pentapetalae</taxon>
        <taxon>rosids</taxon>
        <taxon>malvids</taxon>
        <taxon>Myrtales</taxon>
        <taxon>Melastomataceae</taxon>
        <taxon>Melastomatoideae</taxon>
        <taxon>Melastomateae</taxon>
        <taxon>Melastoma</taxon>
    </lineage>
</organism>